<dbReference type="PANTHER" id="PTHR43471:SF3">
    <property type="entry name" value="ABC TRANSPORTER PERMEASE PROTEIN NATB"/>
    <property type="match status" value="1"/>
</dbReference>
<dbReference type="InterPro" id="IPR013525">
    <property type="entry name" value="ABC2_TM"/>
</dbReference>
<gene>
    <name evidence="7" type="ORF">METZ01_LOCUS504179</name>
</gene>
<evidence type="ECO:0000256" key="2">
    <source>
        <dbReference type="ARBA" id="ARBA00022692"/>
    </source>
</evidence>
<evidence type="ECO:0000256" key="4">
    <source>
        <dbReference type="ARBA" id="ARBA00023136"/>
    </source>
</evidence>
<feature type="domain" description="ABC-2 type transporter transmembrane" evidence="6">
    <location>
        <begin position="7"/>
        <end position="137"/>
    </location>
</feature>
<name>A0A383E4M5_9ZZZZ</name>
<reference evidence="7" key="1">
    <citation type="submission" date="2018-05" db="EMBL/GenBank/DDBJ databases">
        <authorList>
            <person name="Lanie J.A."/>
            <person name="Ng W.-L."/>
            <person name="Kazmierczak K.M."/>
            <person name="Andrzejewski T.M."/>
            <person name="Davidsen T.M."/>
            <person name="Wayne K.J."/>
            <person name="Tettelin H."/>
            <person name="Glass J.I."/>
            <person name="Rusch D."/>
            <person name="Podicherti R."/>
            <person name="Tsui H.-C.T."/>
            <person name="Winkler M.E."/>
        </authorList>
    </citation>
    <scope>NUCLEOTIDE SEQUENCE</scope>
</reference>
<protein>
    <recommendedName>
        <fullName evidence="6">ABC-2 type transporter transmembrane domain-containing protein</fullName>
    </recommendedName>
</protein>
<keyword evidence="4 5" id="KW-0472">Membrane</keyword>
<evidence type="ECO:0000256" key="3">
    <source>
        <dbReference type="ARBA" id="ARBA00022989"/>
    </source>
</evidence>
<dbReference type="EMBL" id="UINC01222510">
    <property type="protein sequence ID" value="SVE51325.1"/>
    <property type="molecule type" value="Genomic_DNA"/>
</dbReference>
<evidence type="ECO:0000256" key="5">
    <source>
        <dbReference type="SAM" id="Phobius"/>
    </source>
</evidence>
<evidence type="ECO:0000313" key="7">
    <source>
        <dbReference type="EMBL" id="SVE51325.1"/>
    </source>
</evidence>
<keyword evidence="3 5" id="KW-1133">Transmembrane helix</keyword>
<keyword evidence="2 5" id="KW-0812">Transmembrane</keyword>
<feature type="transmembrane region" description="Helical" evidence="5">
    <location>
        <begin position="122"/>
        <end position="141"/>
    </location>
</feature>
<dbReference type="GO" id="GO:0140359">
    <property type="term" value="F:ABC-type transporter activity"/>
    <property type="evidence" value="ECO:0007669"/>
    <property type="project" value="InterPro"/>
</dbReference>
<sequence>VIGGMFPALDVTAGERERSTWETMLSTATHKINIIIAKYAYVVTLSAMSGMLIFFAVTISMRSVMVPLFGDRVDDISFSIPFGAIPLILLITILLAMMVSAFMMIMAVFAKTFKEAQSMVSPFVTLMVIPGGVFLQIPGIVSHKGSDLVRRDVGPS</sequence>
<feature type="transmembrane region" description="Helical" evidence="5">
    <location>
        <begin position="39"/>
        <end position="60"/>
    </location>
</feature>
<organism evidence="7">
    <name type="scientific">marine metagenome</name>
    <dbReference type="NCBI Taxonomy" id="408172"/>
    <lineage>
        <taxon>unclassified sequences</taxon>
        <taxon>metagenomes</taxon>
        <taxon>ecological metagenomes</taxon>
    </lineage>
</organism>
<dbReference type="Pfam" id="PF12698">
    <property type="entry name" value="ABC2_membrane_3"/>
    <property type="match status" value="1"/>
</dbReference>
<evidence type="ECO:0000259" key="6">
    <source>
        <dbReference type="Pfam" id="PF12698"/>
    </source>
</evidence>
<dbReference type="GO" id="GO:0016020">
    <property type="term" value="C:membrane"/>
    <property type="evidence" value="ECO:0007669"/>
    <property type="project" value="UniProtKB-SubCell"/>
</dbReference>
<proteinExistence type="predicted"/>
<feature type="non-terminal residue" evidence="7">
    <location>
        <position position="1"/>
    </location>
</feature>
<feature type="transmembrane region" description="Helical" evidence="5">
    <location>
        <begin position="80"/>
        <end position="110"/>
    </location>
</feature>
<evidence type="ECO:0000256" key="1">
    <source>
        <dbReference type="ARBA" id="ARBA00004141"/>
    </source>
</evidence>
<accession>A0A383E4M5</accession>
<dbReference type="PANTHER" id="PTHR43471">
    <property type="entry name" value="ABC TRANSPORTER PERMEASE"/>
    <property type="match status" value="1"/>
</dbReference>
<feature type="non-terminal residue" evidence="7">
    <location>
        <position position="156"/>
    </location>
</feature>
<comment type="subcellular location">
    <subcellularLocation>
        <location evidence="1">Membrane</location>
        <topology evidence="1">Multi-pass membrane protein</topology>
    </subcellularLocation>
</comment>
<dbReference type="AlphaFoldDB" id="A0A383E4M5"/>